<organism evidence="3 4">
    <name type="scientific">Trebonia kvetii</name>
    <dbReference type="NCBI Taxonomy" id="2480626"/>
    <lineage>
        <taxon>Bacteria</taxon>
        <taxon>Bacillati</taxon>
        <taxon>Actinomycetota</taxon>
        <taxon>Actinomycetes</taxon>
        <taxon>Streptosporangiales</taxon>
        <taxon>Treboniaceae</taxon>
        <taxon>Trebonia</taxon>
    </lineage>
</organism>
<dbReference type="Pfam" id="PF00805">
    <property type="entry name" value="Pentapeptide"/>
    <property type="match status" value="2"/>
</dbReference>
<keyword evidence="2" id="KW-0812">Transmembrane</keyword>
<evidence type="ECO:0000256" key="2">
    <source>
        <dbReference type="SAM" id="Phobius"/>
    </source>
</evidence>
<reference evidence="3 4" key="1">
    <citation type="submission" date="2018-11" db="EMBL/GenBank/DDBJ databases">
        <title>Trebonia kvetii gen.nov., sp.nov., a novel acidophilic actinobacterium, and proposal of the new actinobacterial family Treboniaceae fam. nov.</title>
        <authorList>
            <person name="Rapoport D."/>
            <person name="Sagova-Mareckova M."/>
            <person name="Sedlacek I."/>
            <person name="Provaznik J."/>
            <person name="Kralova S."/>
            <person name="Pavlinic D."/>
            <person name="Benes V."/>
            <person name="Kopecky J."/>
        </authorList>
    </citation>
    <scope>NUCLEOTIDE SEQUENCE [LARGE SCALE GENOMIC DNA]</scope>
    <source>
        <strain evidence="3 4">15Tr583</strain>
    </source>
</reference>
<feature type="transmembrane region" description="Helical" evidence="2">
    <location>
        <begin position="185"/>
        <end position="208"/>
    </location>
</feature>
<keyword evidence="2" id="KW-1133">Transmembrane helix</keyword>
<dbReference type="InterPro" id="IPR051082">
    <property type="entry name" value="Pentapeptide-BTB/POZ_domain"/>
</dbReference>
<keyword evidence="4" id="KW-1185">Reference proteome</keyword>
<feature type="transmembrane region" description="Helical" evidence="2">
    <location>
        <begin position="144"/>
        <end position="164"/>
    </location>
</feature>
<protein>
    <submittedName>
        <fullName evidence="3">Pentapeptide repeat-containing protein</fullName>
    </submittedName>
</protein>
<dbReference type="RefSeq" id="WP_145862423.1">
    <property type="nucleotide sequence ID" value="NZ_RPFW01000017.1"/>
</dbReference>
<dbReference type="SUPFAM" id="SSF141571">
    <property type="entry name" value="Pentapeptide repeat-like"/>
    <property type="match status" value="1"/>
</dbReference>
<evidence type="ECO:0000313" key="3">
    <source>
        <dbReference type="EMBL" id="TVY98957.1"/>
    </source>
</evidence>
<evidence type="ECO:0000256" key="1">
    <source>
        <dbReference type="SAM" id="MobiDB-lite"/>
    </source>
</evidence>
<dbReference type="PANTHER" id="PTHR14136:SF17">
    <property type="entry name" value="BTB_POZ DOMAIN-CONTAINING PROTEIN KCTD9"/>
    <property type="match status" value="1"/>
</dbReference>
<feature type="transmembrane region" description="Helical" evidence="2">
    <location>
        <begin position="228"/>
        <end position="257"/>
    </location>
</feature>
<gene>
    <name evidence="3" type="ORF">EAS64_42640</name>
</gene>
<dbReference type="Gene3D" id="2.160.20.80">
    <property type="entry name" value="E3 ubiquitin-protein ligase SopA"/>
    <property type="match status" value="1"/>
</dbReference>
<dbReference type="EMBL" id="RPFW01000017">
    <property type="protein sequence ID" value="TVY98957.1"/>
    <property type="molecule type" value="Genomic_DNA"/>
</dbReference>
<evidence type="ECO:0000313" key="4">
    <source>
        <dbReference type="Proteomes" id="UP000460272"/>
    </source>
</evidence>
<keyword evidence="2" id="KW-0472">Membrane</keyword>
<name>A0A6P2BQA0_9ACTN</name>
<sequence>MTASCTPGSGPDLAGRHLTSSDLSSYSSGLQCANLTGADLSGLSLAQVDFTGAVMRDASLQGADLSQATFDQADLSGANLSNAQMIQASARYAKLVGADLAHADFTQADLSGADLARANLSGTTFSQATLDQANFAGATGVPPYSLYLLIVAGVILALLILGSIRKGRRVLRLNRKAMPSFAMGRTSIALARGLVGSLVVALGFHLFLGGLADEIVSSFGPPLAQTCSAGALCTVGVASGFFGLFGGVFVIIAGFAVRRVRYPAPSYIGMSRGPMSAGPMFGGFPGPRFGGSPGSGTAGLFDSGTGGPSDPGSPWS</sequence>
<dbReference type="OrthoDB" id="4188337at2"/>
<accession>A0A6P2BQA0</accession>
<proteinExistence type="predicted"/>
<dbReference type="InterPro" id="IPR001646">
    <property type="entry name" value="5peptide_repeat"/>
</dbReference>
<comment type="caution">
    <text evidence="3">The sequence shown here is derived from an EMBL/GenBank/DDBJ whole genome shotgun (WGS) entry which is preliminary data.</text>
</comment>
<feature type="compositionally biased region" description="Gly residues" evidence="1">
    <location>
        <begin position="288"/>
        <end position="297"/>
    </location>
</feature>
<dbReference type="PANTHER" id="PTHR14136">
    <property type="entry name" value="BTB_POZ DOMAIN-CONTAINING PROTEIN KCTD9"/>
    <property type="match status" value="1"/>
</dbReference>
<dbReference type="AlphaFoldDB" id="A0A6P2BQA0"/>
<dbReference type="Proteomes" id="UP000460272">
    <property type="component" value="Unassembled WGS sequence"/>
</dbReference>
<feature type="region of interest" description="Disordered" evidence="1">
    <location>
        <begin position="288"/>
        <end position="316"/>
    </location>
</feature>